<dbReference type="GO" id="GO:0004674">
    <property type="term" value="F:protein serine/threonine kinase activity"/>
    <property type="evidence" value="ECO:0007669"/>
    <property type="project" value="UniProtKB-KW"/>
</dbReference>
<dbReference type="SMART" id="SM00220">
    <property type="entry name" value="S_TKc"/>
    <property type="match status" value="1"/>
</dbReference>
<evidence type="ECO:0000256" key="3">
    <source>
        <dbReference type="PROSITE-ProRule" id="PRU10141"/>
    </source>
</evidence>
<dbReference type="PANTHER" id="PTHR24346:SF76">
    <property type="entry name" value="NON-SPECIFIC SERINE_THREONINE PROTEIN KINASE"/>
    <property type="match status" value="1"/>
</dbReference>
<evidence type="ECO:0000259" key="6">
    <source>
        <dbReference type="PROSITE" id="PS50011"/>
    </source>
</evidence>
<reference evidence="7 8" key="1">
    <citation type="journal article" date="2012" name="Science">
        <title>The Paleozoic origin of enzymatic lignin decomposition reconstructed from 31 fungal genomes.</title>
        <authorList>
            <person name="Floudas D."/>
            <person name="Binder M."/>
            <person name="Riley R."/>
            <person name="Barry K."/>
            <person name="Blanchette R.A."/>
            <person name="Henrissat B."/>
            <person name="Martinez A.T."/>
            <person name="Otillar R."/>
            <person name="Spatafora J.W."/>
            <person name="Yadav J.S."/>
            <person name="Aerts A."/>
            <person name="Benoit I."/>
            <person name="Boyd A."/>
            <person name="Carlson A."/>
            <person name="Copeland A."/>
            <person name="Coutinho P.M."/>
            <person name="de Vries R.P."/>
            <person name="Ferreira P."/>
            <person name="Findley K."/>
            <person name="Foster B."/>
            <person name="Gaskell J."/>
            <person name="Glotzer D."/>
            <person name="Gorecki P."/>
            <person name="Heitman J."/>
            <person name="Hesse C."/>
            <person name="Hori C."/>
            <person name="Igarashi K."/>
            <person name="Jurgens J.A."/>
            <person name="Kallen N."/>
            <person name="Kersten P."/>
            <person name="Kohler A."/>
            <person name="Kuees U."/>
            <person name="Kumar T.K.A."/>
            <person name="Kuo A."/>
            <person name="LaButti K."/>
            <person name="Larrondo L.F."/>
            <person name="Lindquist E."/>
            <person name="Ling A."/>
            <person name="Lombard V."/>
            <person name="Lucas S."/>
            <person name="Lundell T."/>
            <person name="Martin R."/>
            <person name="McLaughlin D.J."/>
            <person name="Morgenstern I."/>
            <person name="Morin E."/>
            <person name="Murat C."/>
            <person name="Nagy L.G."/>
            <person name="Nolan M."/>
            <person name="Ohm R.A."/>
            <person name="Patyshakuliyeva A."/>
            <person name="Rokas A."/>
            <person name="Ruiz-Duenas F.J."/>
            <person name="Sabat G."/>
            <person name="Salamov A."/>
            <person name="Samejima M."/>
            <person name="Schmutz J."/>
            <person name="Slot J.C."/>
            <person name="St John F."/>
            <person name="Stenlid J."/>
            <person name="Sun H."/>
            <person name="Sun S."/>
            <person name="Syed K."/>
            <person name="Tsang A."/>
            <person name="Wiebenga A."/>
            <person name="Young D."/>
            <person name="Pisabarro A."/>
            <person name="Eastwood D.C."/>
            <person name="Martin F."/>
            <person name="Cullen D."/>
            <person name="Grigoriev I.V."/>
            <person name="Hibbett D.S."/>
        </authorList>
    </citation>
    <scope>NUCLEOTIDE SEQUENCE</scope>
    <source>
        <strain evidence="8">FP-58527</strain>
    </source>
</reference>
<dbReference type="GO" id="GO:0005524">
    <property type="term" value="F:ATP binding"/>
    <property type="evidence" value="ECO:0007669"/>
    <property type="project" value="UniProtKB-UniRule"/>
</dbReference>
<proteinExistence type="inferred from homology"/>
<feature type="compositionally biased region" description="Low complexity" evidence="5">
    <location>
        <begin position="370"/>
        <end position="385"/>
    </location>
</feature>
<dbReference type="InterPro" id="IPR000719">
    <property type="entry name" value="Prot_kinase_dom"/>
</dbReference>
<evidence type="ECO:0000313" key="7">
    <source>
        <dbReference type="EMBL" id="EPS94134.1"/>
    </source>
</evidence>
<evidence type="ECO:0000256" key="1">
    <source>
        <dbReference type="ARBA" id="ARBA00022741"/>
    </source>
</evidence>
<dbReference type="Gene3D" id="1.10.510.10">
    <property type="entry name" value="Transferase(Phosphotransferase) domain 1"/>
    <property type="match status" value="1"/>
</dbReference>
<evidence type="ECO:0000313" key="8">
    <source>
        <dbReference type="Proteomes" id="UP000015241"/>
    </source>
</evidence>
<dbReference type="PANTHER" id="PTHR24346">
    <property type="entry name" value="MAP/MICROTUBULE AFFINITY-REGULATING KINASE"/>
    <property type="match status" value="1"/>
</dbReference>
<keyword evidence="4" id="KW-0723">Serine/threonine-protein kinase</keyword>
<dbReference type="InterPro" id="IPR017441">
    <property type="entry name" value="Protein_kinase_ATP_BS"/>
</dbReference>
<keyword evidence="4" id="KW-0418">Kinase</keyword>
<name>S8F5D4_FOMSC</name>
<dbReference type="InParanoid" id="S8F5D4"/>
<dbReference type="OrthoDB" id="541276at2759"/>
<dbReference type="Proteomes" id="UP000015241">
    <property type="component" value="Unassembled WGS sequence"/>
</dbReference>
<evidence type="ECO:0000256" key="5">
    <source>
        <dbReference type="SAM" id="MobiDB-lite"/>
    </source>
</evidence>
<evidence type="ECO:0000256" key="2">
    <source>
        <dbReference type="ARBA" id="ARBA00022840"/>
    </source>
</evidence>
<dbReference type="STRING" id="743788.S8F5D4"/>
<dbReference type="eggNOG" id="KOG0583">
    <property type="taxonomic scope" value="Eukaryota"/>
</dbReference>
<dbReference type="Pfam" id="PF00069">
    <property type="entry name" value="Pkinase"/>
    <property type="match status" value="1"/>
</dbReference>
<comment type="similarity">
    <text evidence="4">Belongs to the protein kinase superfamily.</text>
</comment>
<dbReference type="GO" id="GO:0035556">
    <property type="term" value="P:intracellular signal transduction"/>
    <property type="evidence" value="ECO:0007669"/>
    <property type="project" value="TreeGrafter"/>
</dbReference>
<dbReference type="GO" id="GO:0005737">
    <property type="term" value="C:cytoplasm"/>
    <property type="evidence" value="ECO:0007669"/>
    <property type="project" value="TreeGrafter"/>
</dbReference>
<dbReference type="PROSITE" id="PS00107">
    <property type="entry name" value="PROTEIN_KINASE_ATP"/>
    <property type="match status" value="1"/>
</dbReference>
<evidence type="ECO:0000256" key="4">
    <source>
        <dbReference type="RuleBase" id="RU000304"/>
    </source>
</evidence>
<keyword evidence="8" id="KW-1185">Reference proteome</keyword>
<dbReference type="InterPro" id="IPR008271">
    <property type="entry name" value="Ser/Thr_kinase_AS"/>
</dbReference>
<feature type="domain" description="Protein kinase" evidence="6">
    <location>
        <begin position="20"/>
        <end position="289"/>
    </location>
</feature>
<organism evidence="7 8">
    <name type="scientific">Fomitopsis schrenkii</name>
    <name type="common">Brown rot fungus</name>
    <dbReference type="NCBI Taxonomy" id="2126942"/>
    <lineage>
        <taxon>Eukaryota</taxon>
        <taxon>Fungi</taxon>
        <taxon>Dikarya</taxon>
        <taxon>Basidiomycota</taxon>
        <taxon>Agaricomycotina</taxon>
        <taxon>Agaricomycetes</taxon>
        <taxon>Polyporales</taxon>
        <taxon>Fomitopsis</taxon>
    </lineage>
</organism>
<keyword evidence="1 3" id="KW-0547">Nucleotide-binding</keyword>
<dbReference type="PROSITE" id="PS50011">
    <property type="entry name" value="PROTEIN_KINASE_DOM"/>
    <property type="match status" value="1"/>
</dbReference>
<protein>
    <recommendedName>
        <fullName evidence="6">Protein kinase domain-containing protein</fullName>
    </recommendedName>
</protein>
<dbReference type="PROSITE" id="PS00108">
    <property type="entry name" value="PROTEIN_KINASE_ST"/>
    <property type="match status" value="1"/>
</dbReference>
<feature type="region of interest" description="Disordered" evidence="5">
    <location>
        <begin position="355"/>
        <end position="399"/>
    </location>
</feature>
<dbReference type="GO" id="GO:0000226">
    <property type="term" value="P:microtubule cytoskeleton organization"/>
    <property type="evidence" value="ECO:0007669"/>
    <property type="project" value="TreeGrafter"/>
</dbReference>
<keyword evidence="2 3" id="KW-0067">ATP-binding</keyword>
<dbReference type="SUPFAM" id="SSF56112">
    <property type="entry name" value="Protein kinase-like (PK-like)"/>
    <property type="match status" value="1"/>
</dbReference>
<keyword evidence="4" id="KW-0808">Transferase</keyword>
<feature type="binding site" evidence="3">
    <location>
        <position position="52"/>
    </location>
    <ligand>
        <name>ATP</name>
        <dbReference type="ChEBI" id="CHEBI:30616"/>
    </ligand>
</feature>
<dbReference type="AlphaFoldDB" id="S8F5D4"/>
<dbReference type="HOGENOM" id="CLU_000288_172_5_1"/>
<sequence>MPHHTIIPNLSMKIIDKGRLQLLEILGVGGFGTVYRAHDRECYGSPTFRAVKVMPRIDDVRSERGKLIQREYIHHQFVSGHPNIVKLHRMTYDSDYVYLVLDYVPGGDLLSHIFKHRLARNDELIKSLLIQLVDGVYACHQNRIYHRDLKPENVLVSSDLSSAFLGDFGLSSMSPGGRSNMFRVGTANYMSPECYNIRTWDDYDLRRNDIWAIGMIAICMICGRCPWTRASLKDGNFAAYVSNTGYLRTVLPISEEADDIIRSIFILRESRCIDLLTLRQRLANVKTFYMSDEDLGAASSSARSIYEDYQPRMQGMGDTTLAEDSFVNESEMPALGDVSEMPALIDIPSPVPPPFDVPAVPEHAFSLGTSGCSSSSSSSENTEPSSAEESDAPITPETHAQDPEVVIPEMSGEVGLGEQAIKFELHPFEKTRRSLTGPQFRVLSGMLDNVGRMLTAA</sequence>
<dbReference type="EMBL" id="KE504244">
    <property type="protein sequence ID" value="EPS94134.1"/>
    <property type="molecule type" value="Genomic_DNA"/>
</dbReference>
<accession>S8F5D4</accession>
<gene>
    <name evidence="7" type="ORF">FOMPIDRAFT_1134912</name>
</gene>
<dbReference type="InterPro" id="IPR011009">
    <property type="entry name" value="Kinase-like_dom_sf"/>
</dbReference>